<evidence type="ECO:0000256" key="1">
    <source>
        <dbReference type="SAM" id="MobiDB-lite"/>
    </source>
</evidence>
<proteinExistence type="predicted"/>
<feature type="region of interest" description="Disordered" evidence="1">
    <location>
        <begin position="585"/>
        <end position="619"/>
    </location>
</feature>
<dbReference type="SUPFAM" id="SSF48452">
    <property type="entry name" value="TPR-like"/>
    <property type="match status" value="1"/>
</dbReference>
<evidence type="ECO:0000313" key="3">
    <source>
        <dbReference type="Proteomes" id="UP000053327"/>
    </source>
</evidence>
<dbReference type="EMBL" id="KQ234770">
    <property type="protein sequence ID" value="KMZ88107.1"/>
    <property type="molecule type" value="Genomic_DNA"/>
</dbReference>
<feature type="region of interest" description="Disordered" evidence="1">
    <location>
        <begin position="269"/>
        <end position="327"/>
    </location>
</feature>
<accession>A0A0J9T0J0</accession>
<protein>
    <submittedName>
        <fullName evidence="2">Uncharacterized protein</fullName>
    </submittedName>
</protein>
<feature type="compositionally biased region" description="Basic and acidic residues" evidence="1">
    <location>
        <begin position="701"/>
        <end position="733"/>
    </location>
</feature>
<evidence type="ECO:0000313" key="2">
    <source>
        <dbReference type="EMBL" id="KMZ88107.1"/>
    </source>
</evidence>
<reference evidence="2 3" key="1">
    <citation type="submission" date="2011-08" db="EMBL/GenBank/DDBJ databases">
        <title>The Genome Sequence of Plasmodium vivax Brazil I.</title>
        <authorList>
            <consortium name="The Broad Institute Genome Sequencing Platform"/>
            <consortium name="The Broad Institute Genome Sequencing Center for Infectious Disease"/>
            <person name="Neafsey D."/>
            <person name="Carlton J."/>
            <person name="Barnwell J."/>
            <person name="Collins W."/>
            <person name="Escalante A."/>
            <person name="Mullikin J."/>
            <person name="Saul A."/>
            <person name="Guigo R."/>
            <person name="Camara F."/>
            <person name="Young S.K."/>
            <person name="Zeng Q."/>
            <person name="Gargeya S."/>
            <person name="Fitzgerald M."/>
            <person name="Haas B."/>
            <person name="Abouelleil A."/>
            <person name="Alvarado L."/>
            <person name="Arachchi H.M."/>
            <person name="Berlin A."/>
            <person name="Brown A."/>
            <person name="Chapman S.B."/>
            <person name="Chen Z."/>
            <person name="Dunbar C."/>
            <person name="Freedman E."/>
            <person name="Gearin G."/>
            <person name="Gellesch M."/>
            <person name="Goldberg J."/>
            <person name="Griggs A."/>
            <person name="Gujja S."/>
            <person name="Heiman D."/>
            <person name="Howarth C."/>
            <person name="Larson L."/>
            <person name="Lui A."/>
            <person name="MacDonald P.J.P."/>
            <person name="Montmayeur A."/>
            <person name="Murphy C."/>
            <person name="Neiman D."/>
            <person name="Pearson M."/>
            <person name="Priest M."/>
            <person name="Roberts A."/>
            <person name="Saif S."/>
            <person name="Shea T."/>
            <person name="Shenoy N."/>
            <person name="Sisk P."/>
            <person name="Stolte C."/>
            <person name="Sykes S."/>
            <person name="Wortman J."/>
            <person name="Nusbaum C."/>
            <person name="Birren B."/>
        </authorList>
    </citation>
    <scope>NUCLEOTIDE SEQUENCE [LARGE SCALE GENOMIC DNA]</scope>
    <source>
        <strain evidence="2 3">Brazil I</strain>
    </source>
</reference>
<feature type="compositionally biased region" description="Polar residues" evidence="1">
    <location>
        <begin position="294"/>
        <end position="319"/>
    </location>
</feature>
<dbReference type="InterPro" id="IPR011990">
    <property type="entry name" value="TPR-like_helical_dom_sf"/>
</dbReference>
<sequence length="1000" mass="114317">MAKKSSHTFQLKFLDFCLNDGALVEDEQEKYKIVWKKDELYKYRNIKEIEYIYNFLFYESFNVNAYLLCVNEGKKQRDNAAPSVMDALCGRFEVNISDVIANTVINAKYQLHPMNSPKGEAKSGRENEANEESFVYGGAYVLLTIQFYKPFLKREKVEFPLRVVNVKGGAPAGDKKESECVENVFNRSILEGIQYVNLQIDQLKEEDQMKIYRKSKEYVSFLDSLKETPTYLNLYSSIKGVMIKLAYEIVRKKVYRNFNLHDEVTCAEEGAQGKGQAEGETADTTTGQTAGQTPNPTADPTTGQTAGQTPNPTALTNPVENPPCGKKAMSEENSNCILAHLFNLVHESSNVIINGYFEKENHLNMEALREIKKKNNITNVDGYLFNVVQESEFLLKRRKTAHFCEAMLVLLFRKITFCGESATKKHLTEMETQDCNHVVNMLMHYSEYDEGEDDPHRDNYICHPGGQAHKKRQRLYYEQYCVERSEREKDTLSGEGDNGGVPPNGQVYDHFECHNNFDSYEKYLNGENADACISCLSAYVEFTNFEHTESIFTLALAYLNAHKYAEAEKLATYLIEILKRKKCQRRRKGGPPDPSAASAASAPSSHSASPPAASSEEEPPLDMRQLHLYSSFSQPHVDVTVEICVYVKALCFFFQRNYVHYYINMSILMSANENELRLQVERSASALASALGGHTGGNDPSGKKAKSEENKEELQQKKEEEAANGRGRRDNQREQPTLGEHQTMANCPETNLYRHIPAKDTLMLLFLTHCIKLNMLNVLMFIHENRRKFLTQSSLDTPLYRQLIIRALFAVGEFAKCVEAIEETGEHLRNLDVLYIYAQSSYKLGDYPKCVGLLRRYLPLCRLKNIRVRIHLQLSKIYLSLGQFEDSKNEAKNSQQVCATSYSYLYLAYYYLKRRRKYLHAYRLLYKSNEMNLFSHKLWAYLCMAFLHLGMRDQADKCVGNFIKMNKYDQAIISEMVEAYKEVGYEEGGQVLLTLPAGGG</sequence>
<dbReference type="Gene3D" id="1.25.40.10">
    <property type="entry name" value="Tetratricopeptide repeat domain"/>
    <property type="match status" value="1"/>
</dbReference>
<feature type="region of interest" description="Disordered" evidence="1">
    <location>
        <begin position="690"/>
        <end position="744"/>
    </location>
</feature>
<organism evidence="2 3">
    <name type="scientific">Plasmodium vivax (strain Brazil I)</name>
    <dbReference type="NCBI Taxonomy" id="1033975"/>
    <lineage>
        <taxon>Eukaryota</taxon>
        <taxon>Sar</taxon>
        <taxon>Alveolata</taxon>
        <taxon>Apicomplexa</taxon>
        <taxon>Aconoidasida</taxon>
        <taxon>Haemosporida</taxon>
        <taxon>Plasmodiidae</taxon>
        <taxon>Plasmodium</taxon>
        <taxon>Plasmodium (Plasmodium)</taxon>
    </lineage>
</organism>
<feature type="compositionally biased region" description="Low complexity" evidence="1">
    <location>
        <begin position="269"/>
        <end position="293"/>
    </location>
</feature>
<dbReference type="AlphaFoldDB" id="A0A0J9T0J0"/>
<dbReference type="OrthoDB" id="377693at2759"/>
<gene>
    <name evidence="2" type="ORF">PVBG_02568</name>
</gene>
<feature type="compositionally biased region" description="Low complexity" evidence="1">
    <location>
        <begin position="595"/>
        <end position="614"/>
    </location>
</feature>
<dbReference type="Proteomes" id="UP000053327">
    <property type="component" value="Unassembled WGS sequence"/>
</dbReference>
<name>A0A0J9T0J0_PLAV1</name>